<proteinExistence type="predicted"/>
<sequence length="441" mass="47661">MSTRKGHDLLGTKEIPADAPWGIHTARALENFPMAGPAVPVSLIAALALVKKACALANKDLGCLSPEKADAVIYACEQIMDRPECPLPALQGGAGTSTNMFINEVIAHQANVHPIEEVNLHQSTNDVYPTAVKVAAIYGLRDLAEKIEKLQGVFQRLENKFAHIPTLGKTELMDAVPLTLGAEFGAFAEAFARDRWRTFKCEERLRVVNLGGTAVGTGLTAPRDYIFLVTDKLREISGLGISRGENLVDQTANADAFVEVSGIMKACAANLLKICGDLRLLHMTGKIILPAVQAGSSIMPGKVNPVILESVMQVGIKVQANDLIITECASRGSLQINEFMPLLASALLESMELLGDACTMLSQHAEGIEADEAACERHFNASVEIVTAFLPTIGYEKATELVEKFKKTDRSDFKNYLTEELGEEVVEKTLSPQNLMALGHR</sequence>
<dbReference type="PRINTS" id="PR00149">
    <property type="entry name" value="FUMRATELYASE"/>
</dbReference>
<dbReference type="PROSITE" id="PS00163">
    <property type="entry name" value="FUMARATE_LYASES"/>
    <property type="match status" value="1"/>
</dbReference>
<dbReference type="Gene3D" id="1.10.275.10">
    <property type="entry name" value="Fumarase/aspartase (N-terminal domain)"/>
    <property type="match status" value="1"/>
</dbReference>
<name>A0ABU5N1K6_9BACT</name>
<protein>
    <submittedName>
        <fullName evidence="2">Lyase family protein</fullName>
    </submittedName>
</protein>
<dbReference type="GO" id="GO:0016829">
    <property type="term" value="F:lyase activity"/>
    <property type="evidence" value="ECO:0007669"/>
    <property type="project" value="UniProtKB-KW"/>
</dbReference>
<dbReference type="InterPro" id="IPR022761">
    <property type="entry name" value="Fumarate_lyase_N"/>
</dbReference>
<organism evidence="2 3">
    <name type="scientific">Pontiella agarivorans</name>
    <dbReference type="NCBI Taxonomy" id="3038953"/>
    <lineage>
        <taxon>Bacteria</taxon>
        <taxon>Pseudomonadati</taxon>
        <taxon>Kiritimatiellota</taxon>
        <taxon>Kiritimatiellia</taxon>
        <taxon>Kiritimatiellales</taxon>
        <taxon>Pontiellaceae</taxon>
        <taxon>Pontiella</taxon>
    </lineage>
</organism>
<comment type="caution">
    <text evidence="2">The sequence shown here is derived from an EMBL/GenBank/DDBJ whole genome shotgun (WGS) entry which is preliminary data.</text>
</comment>
<evidence type="ECO:0000313" key="2">
    <source>
        <dbReference type="EMBL" id="MDZ8120339.1"/>
    </source>
</evidence>
<evidence type="ECO:0000259" key="1">
    <source>
        <dbReference type="Pfam" id="PF00206"/>
    </source>
</evidence>
<dbReference type="SUPFAM" id="SSF48557">
    <property type="entry name" value="L-aspartase-like"/>
    <property type="match status" value="1"/>
</dbReference>
<gene>
    <name evidence="2" type="ORF">P9H32_17035</name>
</gene>
<dbReference type="Proteomes" id="UP001290861">
    <property type="component" value="Unassembled WGS sequence"/>
</dbReference>
<dbReference type="EMBL" id="JARVCO010000012">
    <property type="protein sequence ID" value="MDZ8120339.1"/>
    <property type="molecule type" value="Genomic_DNA"/>
</dbReference>
<feature type="domain" description="Fumarate lyase N-terminal" evidence="1">
    <location>
        <begin position="11"/>
        <end position="319"/>
    </location>
</feature>
<evidence type="ECO:0000313" key="3">
    <source>
        <dbReference type="Proteomes" id="UP001290861"/>
    </source>
</evidence>
<accession>A0ABU5N1K6</accession>
<keyword evidence="2" id="KW-0456">Lyase</keyword>
<reference evidence="2 3" key="1">
    <citation type="journal article" date="2024" name="Appl. Environ. Microbiol.">
        <title>Pontiella agarivorans sp. nov., a novel marine anaerobic bacterium capable of degrading macroalgal polysaccharides and fixing nitrogen.</title>
        <authorList>
            <person name="Liu N."/>
            <person name="Kivenson V."/>
            <person name="Peng X."/>
            <person name="Cui Z."/>
            <person name="Lankiewicz T.S."/>
            <person name="Gosselin K.M."/>
            <person name="English C.J."/>
            <person name="Blair E.M."/>
            <person name="O'Malley M.A."/>
            <person name="Valentine D.L."/>
        </authorList>
    </citation>
    <scope>NUCLEOTIDE SEQUENCE [LARGE SCALE GENOMIC DNA]</scope>
    <source>
        <strain evidence="2 3">NLcol2</strain>
    </source>
</reference>
<dbReference type="InterPro" id="IPR008948">
    <property type="entry name" value="L-Aspartase-like"/>
</dbReference>
<dbReference type="InterPro" id="IPR000362">
    <property type="entry name" value="Fumarate_lyase_fam"/>
</dbReference>
<keyword evidence="3" id="KW-1185">Reference proteome</keyword>
<dbReference type="InterPro" id="IPR051546">
    <property type="entry name" value="Aspartate_Ammonia-Lyase"/>
</dbReference>
<dbReference type="PANTHER" id="PTHR42696:SF2">
    <property type="entry name" value="ASPARTATE AMMONIA-LYASE"/>
    <property type="match status" value="1"/>
</dbReference>
<dbReference type="InterPro" id="IPR020557">
    <property type="entry name" value="Fumarate_lyase_CS"/>
</dbReference>
<dbReference type="Gene3D" id="1.20.200.10">
    <property type="entry name" value="Fumarase/aspartase (Central domain)"/>
    <property type="match status" value="1"/>
</dbReference>
<dbReference type="RefSeq" id="WP_322610113.1">
    <property type="nucleotide sequence ID" value="NZ_JARVCO010000012.1"/>
</dbReference>
<dbReference type="InterPro" id="IPR024083">
    <property type="entry name" value="Fumarase/histidase_N"/>
</dbReference>
<dbReference type="Pfam" id="PF00206">
    <property type="entry name" value="Lyase_1"/>
    <property type="match status" value="1"/>
</dbReference>
<dbReference type="PANTHER" id="PTHR42696">
    <property type="entry name" value="ASPARTATE AMMONIA-LYASE"/>
    <property type="match status" value="1"/>
</dbReference>